<name>A0A402ANF3_9CHLR</name>
<keyword evidence="2" id="KW-1185">Reference proteome</keyword>
<proteinExistence type="predicted"/>
<gene>
    <name evidence="1" type="ORF">KDK_44460</name>
</gene>
<evidence type="ECO:0000313" key="1">
    <source>
        <dbReference type="EMBL" id="GCE20646.1"/>
    </source>
</evidence>
<comment type="caution">
    <text evidence="1">The sequence shown here is derived from an EMBL/GenBank/DDBJ whole genome shotgun (WGS) entry which is preliminary data.</text>
</comment>
<reference evidence="2" key="1">
    <citation type="submission" date="2018-12" db="EMBL/GenBank/DDBJ databases">
        <title>Tengunoibacter tsumagoiensis gen. nov., sp. nov., Dictyobacter kobayashii sp. nov., D. alpinus sp. nov., and D. joshuensis sp. nov. and description of Dictyobacteraceae fam. nov. within the order Ktedonobacterales isolated from Tengu-no-mugimeshi.</title>
        <authorList>
            <person name="Wang C.M."/>
            <person name="Zheng Y."/>
            <person name="Sakai Y."/>
            <person name="Toyoda A."/>
            <person name="Minakuchi Y."/>
            <person name="Abe K."/>
            <person name="Yokota A."/>
            <person name="Yabe S."/>
        </authorList>
    </citation>
    <scope>NUCLEOTIDE SEQUENCE [LARGE SCALE GENOMIC DNA]</scope>
    <source>
        <strain evidence="2">Uno11</strain>
    </source>
</reference>
<organism evidence="1 2">
    <name type="scientific">Dictyobacter kobayashii</name>
    <dbReference type="NCBI Taxonomy" id="2014872"/>
    <lineage>
        <taxon>Bacteria</taxon>
        <taxon>Bacillati</taxon>
        <taxon>Chloroflexota</taxon>
        <taxon>Ktedonobacteria</taxon>
        <taxon>Ktedonobacterales</taxon>
        <taxon>Dictyobacteraceae</taxon>
        <taxon>Dictyobacter</taxon>
    </lineage>
</organism>
<dbReference type="Proteomes" id="UP000287188">
    <property type="component" value="Unassembled WGS sequence"/>
</dbReference>
<dbReference type="Gene3D" id="3.40.50.2000">
    <property type="entry name" value="Glycogen Phosphorylase B"/>
    <property type="match status" value="2"/>
</dbReference>
<dbReference type="EMBL" id="BIFS01000001">
    <property type="protein sequence ID" value="GCE20646.1"/>
    <property type="molecule type" value="Genomic_DNA"/>
</dbReference>
<dbReference type="AlphaFoldDB" id="A0A402ANF3"/>
<evidence type="ECO:0000313" key="2">
    <source>
        <dbReference type="Proteomes" id="UP000287188"/>
    </source>
</evidence>
<protein>
    <submittedName>
        <fullName evidence="1">Uncharacterized protein</fullName>
    </submittedName>
</protein>
<sequence length="49" mass="5770">MRALALYPFKDIWRTLQLSGMEADHSWRASALRYVEVYRNALAFHKTGK</sequence>
<accession>A0A402ANF3</accession>